<organism evidence="21 22">
    <name type="scientific">Phytophthora kernoviae 00238/432</name>
    <dbReference type="NCBI Taxonomy" id="1284355"/>
    <lineage>
        <taxon>Eukaryota</taxon>
        <taxon>Sar</taxon>
        <taxon>Stramenopiles</taxon>
        <taxon>Oomycota</taxon>
        <taxon>Peronosporomycetes</taxon>
        <taxon>Peronosporales</taxon>
        <taxon>Peronosporaceae</taxon>
        <taxon>Phytophthora</taxon>
    </lineage>
</organism>
<dbReference type="GO" id="GO:0006605">
    <property type="term" value="P:protein targeting"/>
    <property type="evidence" value="ECO:0007669"/>
    <property type="project" value="InterPro"/>
</dbReference>
<dbReference type="CDD" id="cd17928">
    <property type="entry name" value="DEXDc_SecA"/>
    <property type="match status" value="1"/>
</dbReference>
<accession>A0A8J4SIT5</accession>
<dbReference type="FunFam" id="1.10.3060.10:FF:000002">
    <property type="entry name" value="Preprotein translocase subunit SecA"/>
    <property type="match status" value="1"/>
</dbReference>
<comment type="similarity">
    <text evidence="3 16">Belongs to the SecA family.</text>
</comment>
<evidence type="ECO:0000259" key="20">
    <source>
        <dbReference type="PROSITE" id="PS51196"/>
    </source>
</evidence>
<dbReference type="Gene3D" id="1.20.58.410">
    <property type="entry name" value="Release factor"/>
    <property type="match status" value="1"/>
</dbReference>
<evidence type="ECO:0000256" key="4">
    <source>
        <dbReference type="ARBA" id="ARBA00010835"/>
    </source>
</evidence>
<dbReference type="InterPro" id="IPR044722">
    <property type="entry name" value="SecA_SF2_C"/>
</dbReference>
<dbReference type="PROSITE" id="PS00745">
    <property type="entry name" value="RF_PROK_I"/>
    <property type="match status" value="1"/>
</dbReference>
<evidence type="ECO:0000256" key="5">
    <source>
        <dbReference type="ARBA" id="ARBA00022448"/>
    </source>
</evidence>
<evidence type="ECO:0000256" key="13">
    <source>
        <dbReference type="ARBA" id="ARBA00022989"/>
    </source>
</evidence>
<dbReference type="SMART" id="SM00937">
    <property type="entry name" value="PCRF"/>
    <property type="match status" value="1"/>
</dbReference>
<dbReference type="SUPFAM" id="SSF52540">
    <property type="entry name" value="P-loop containing nucleoside triphosphate hydrolases"/>
    <property type="match status" value="2"/>
</dbReference>
<dbReference type="GO" id="GO:0003747">
    <property type="term" value="F:translation release factor activity"/>
    <property type="evidence" value="ECO:0007669"/>
    <property type="project" value="InterPro"/>
</dbReference>
<dbReference type="FunFam" id="3.90.1440.10:FF:000001">
    <property type="entry name" value="Preprotein translocase subunit SecA"/>
    <property type="match status" value="1"/>
</dbReference>
<dbReference type="HAMAP" id="MF_01382">
    <property type="entry name" value="SecA"/>
    <property type="match status" value="1"/>
</dbReference>
<evidence type="ECO:0000259" key="18">
    <source>
        <dbReference type="PROSITE" id="PS51192"/>
    </source>
</evidence>
<dbReference type="Pfam" id="PF10035">
    <property type="entry name" value="DUF2179"/>
    <property type="match status" value="1"/>
</dbReference>
<proteinExistence type="inferred from homology"/>
<keyword evidence="10 16" id="KW-0067">ATP-binding</keyword>
<dbReference type="SUPFAM" id="SSF81886">
    <property type="entry name" value="Helical scaffold and wing domains of SecA"/>
    <property type="match status" value="1"/>
</dbReference>
<dbReference type="Pfam" id="PF21090">
    <property type="entry name" value="P-loop_SecA"/>
    <property type="match status" value="1"/>
</dbReference>
<evidence type="ECO:0000256" key="1">
    <source>
        <dbReference type="ARBA" id="ARBA00004413"/>
    </source>
</evidence>
<keyword evidence="5 16" id="KW-0813">Transport</keyword>
<evidence type="ECO:0000313" key="22">
    <source>
        <dbReference type="Proteomes" id="UP000702964"/>
    </source>
</evidence>
<reference evidence="21" key="2">
    <citation type="submission" date="2020-02" db="EMBL/GenBank/DDBJ databases">
        <authorList>
            <person name="Studholme D.J."/>
        </authorList>
    </citation>
    <scope>NUCLEOTIDE SEQUENCE</scope>
    <source>
        <strain evidence="21">00238/432</strain>
    </source>
</reference>
<keyword evidence="11 16" id="KW-0653">Protein transport</keyword>
<evidence type="ECO:0000256" key="10">
    <source>
        <dbReference type="ARBA" id="ARBA00022840"/>
    </source>
</evidence>
<dbReference type="NCBIfam" id="TIGR00963">
    <property type="entry name" value="secA"/>
    <property type="match status" value="1"/>
</dbReference>
<dbReference type="Proteomes" id="UP000702964">
    <property type="component" value="Unassembled WGS sequence"/>
</dbReference>
<dbReference type="Gene3D" id="3.30.70.1660">
    <property type="match status" value="2"/>
</dbReference>
<evidence type="ECO:0000256" key="9">
    <source>
        <dbReference type="ARBA" id="ARBA00022741"/>
    </source>
</evidence>
<dbReference type="EMBL" id="AOFI03000042">
    <property type="protein sequence ID" value="KAF4323374.1"/>
    <property type="molecule type" value="Genomic_DNA"/>
</dbReference>
<dbReference type="Pfam" id="PF07516">
    <property type="entry name" value="SecA_SW"/>
    <property type="match status" value="1"/>
</dbReference>
<dbReference type="GO" id="GO:0005524">
    <property type="term" value="F:ATP binding"/>
    <property type="evidence" value="ECO:0007669"/>
    <property type="project" value="UniProtKB-KW"/>
</dbReference>
<dbReference type="Pfam" id="PF00472">
    <property type="entry name" value="RF-1"/>
    <property type="match status" value="1"/>
</dbReference>
<dbReference type="InterPro" id="IPR005139">
    <property type="entry name" value="PCRF"/>
</dbReference>
<dbReference type="InterPro" id="IPR011116">
    <property type="entry name" value="SecA_Wing/Scaffold"/>
</dbReference>
<dbReference type="PANTHER" id="PTHR30612:SF0">
    <property type="entry name" value="CHLOROPLAST PROTEIN-TRANSPORTING ATPASE"/>
    <property type="match status" value="1"/>
</dbReference>
<dbReference type="SMART" id="SM00957">
    <property type="entry name" value="SecA_DEAD"/>
    <property type="match status" value="1"/>
</dbReference>
<feature type="domain" description="SecA family profile" evidence="20">
    <location>
        <begin position="1"/>
        <end position="560"/>
    </location>
</feature>
<evidence type="ECO:0000256" key="12">
    <source>
        <dbReference type="ARBA" id="ARBA00022967"/>
    </source>
</evidence>
<protein>
    <recommendedName>
        <fullName evidence="16">Protein translocase subunit SecA</fullName>
    </recommendedName>
</protein>
<comment type="similarity">
    <text evidence="4">Belongs to the prokaryotic/mitochondrial release factor family.</text>
</comment>
<dbReference type="PROSITE" id="PS51194">
    <property type="entry name" value="HELICASE_CTER"/>
    <property type="match status" value="1"/>
</dbReference>
<dbReference type="GO" id="GO:0005886">
    <property type="term" value="C:plasma membrane"/>
    <property type="evidence" value="ECO:0007669"/>
    <property type="project" value="UniProtKB-SubCell"/>
</dbReference>
<dbReference type="NCBIfam" id="NF009538">
    <property type="entry name" value="PRK12904.1"/>
    <property type="match status" value="1"/>
</dbReference>
<dbReference type="Gene3D" id="3.30.70.120">
    <property type="match status" value="1"/>
</dbReference>
<dbReference type="Pfam" id="PF01043">
    <property type="entry name" value="SecA_PP_bind"/>
    <property type="match status" value="1"/>
</dbReference>
<keyword evidence="14 16" id="KW-0811">Translocation</keyword>
<dbReference type="InterPro" id="IPR011115">
    <property type="entry name" value="SecA_DEAD"/>
</dbReference>
<feature type="domain" description="Helicase C-terminal" evidence="19">
    <location>
        <begin position="400"/>
        <end position="576"/>
    </location>
</feature>
<name>A0A8J4SIT5_9STRA</name>
<keyword evidence="8 17" id="KW-0812">Transmembrane</keyword>
<dbReference type="InterPro" id="IPR001650">
    <property type="entry name" value="Helicase_C-like"/>
</dbReference>
<evidence type="ECO:0000256" key="3">
    <source>
        <dbReference type="ARBA" id="ARBA00007650"/>
    </source>
</evidence>
<dbReference type="PROSITE" id="PS51196">
    <property type="entry name" value="SECA_MOTOR_DEAD"/>
    <property type="match status" value="1"/>
</dbReference>
<evidence type="ECO:0000256" key="16">
    <source>
        <dbReference type="RuleBase" id="RU003874"/>
    </source>
</evidence>
<dbReference type="InterPro" id="IPR000185">
    <property type="entry name" value="SecA"/>
</dbReference>
<dbReference type="FunFam" id="3.40.50.300:FF:000334">
    <property type="entry name" value="Protein translocase subunit SecA"/>
    <property type="match status" value="1"/>
</dbReference>
<evidence type="ECO:0000256" key="8">
    <source>
        <dbReference type="ARBA" id="ARBA00022692"/>
    </source>
</evidence>
<keyword evidence="12" id="KW-1278">Translocase</keyword>
<dbReference type="InterPro" id="IPR003740">
    <property type="entry name" value="YitT"/>
</dbReference>
<evidence type="ECO:0000256" key="15">
    <source>
        <dbReference type="ARBA" id="ARBA00023136"/>
    </source>
</evidence>
<feature type="transmembrane region" description="Helical" evidence="17">
    <location>
        <begin position="1060"/>
        <end position="1082"/>
    </location>
</feature>
<dbReference type="Gene3D" id="1.10.3060.10">
    <property type="entry name" value="Helical scaffold and wing domains of SecA"/>
    <property type="match status" value="1"/>
</dbReference>
<comment type="caution">
    <text evidence="21">The sequence shown here is derived from an EMBL/GenBank/DDBJ whole genome shotgun (WGS) entry which is preliminary data.</text>
</comment>
<evidence type="ECO:0000256" key="6">
    <source>
        <dbReference type="ARBA" id="ARBA00022475"/>
    </source>
</evidence>
<dbReference type="InterPro" id="IPR019264">
    <property type="entry name" value="DUF2179"/>
</dbReference>
<dbReference type="InterPro" id="IPR014018">
    <property type="entry name" value="SecA_motor_DEAD"/>
</dbReference>
<evidence type="ECO:0000256" key="7">
    <source>
        <dbReference type="ARBA" id="ARBA00022490"/>
    </source>
</evidence>
<comment type="subcellular location">
    <subcellularLocation>
        <location evidence="2">Cell membrane</location>
        <topology evidence="2">Multi-pass membrane protein</topology>
    </subcellularLocation>
    <subcellularLocation>
        <location evidence="1">Cell membrane</location>
        <topology evidence="1">Peripheral membrane protein</topology>
        <orientation evidence="1">Cytoplasmic side</orientation>
    </subcellularLocation>
</comment>
<evidence type="ECO:0000313" key="21">
    <source>
        <dbReference type="EMBL" id="KAF4323374.1"/>
    </source>
</evidence>
<dbReference type="InterPro" id="IPR045853">
    <property type="entry name" value="Pep_chain_release_fac_I_sf"/>
</dbReference>
<dbReference type="InterPro" id="IPR000352">
    <property type="entry name" value="Pep_chain_release_fac_I"/>
</dbReference>
<dbReference type="GO" id="GO:0006886">
    <property type="term" value="P:intracellular protein transport"/>
    <property type="evidence" value="ECO:0007669"/>
    <property type="project" value="InterPro"/>
</dbReference>
<gene>
    <name evidence="21" type="ORF">G195_003534</name>
</gene>
<dbReference type="Gene3D" id="3.90.1440.10">
    <property type="entry name" value="SecA, preprotein cross-linking domain"/>
    <property type="match status" value="1"/>
</dbReference>
<dbReference type="CDD" id="cd16380">
    <property type="entry name" value="YitT_C"/>
    <property type="match status" value="1"/>
</dbReference>
<dbReference type="SUPFAM" id="SSF75620">
    <property type="entry name" value="Release factor"/>
    <property type="match status" value="1"/>
</dbReference>
<evidence type="ECO:0000256" key="17">
    <source>
        <dbReference type="SAM" id="Phobius"/>
    </source>
</evidence>
<sequence>MNERDVKRLMKTVDVINKLEPQLQALSDDQLKAKTDEFRARIEKGETTDELLPEAFATVREASRRVLGKRHYDVQMLGGIALHEGRISEMKTGEGKTLVGTLPVYLNALTSKGVHVVTVNDYLAQRDSQEMGQIYEFMGMTVGVNLSGMDHALKQHAYACDITYGTNNEFGFDYLRDNMVLYKEQMVQRPLFFCIIDEVDSILVDEARTPLIISGQAQKSTDMYYAADRFVKRLVPEEDFTVDIKVKSVALTEAGVAKAEKAFGIENLYDHANVTLNHHIVQGLKANVIMRRDVDYVVSDEEVLIVDEFTGRLMAGRRYSDGLHQAIEAKEGIEVQNESMTLATITFQNYFRMYRKLAGMTGTAKTEEEEFKKIYGLEVLQIPTNRPNKRDDMADVVYKSIDGKFKAVVEEIVERHSKNQPVLVGTVSIENSERLSDMLKRRGIRHQVLNAKYHAEEAEIISGAGQAGAVTIATNMAGRGTDIILGEGVAEVGGLHIIGTERHESRRIDNQLRGRAGRQGDPGSTQFYLSLGDELMKRFGADNVLNMMERLGFEEDQPIESRMITRAVESAQKRVEGNNFDVRKVVLQYDDVMNQQREIIYKQRREVLESENIKQIVMDMIKPSIERIVEAHCSDDIPENWELQEVADYMNSKLLDEGSVTKDDLWGKEAEEIIDYLFEKVQNKYNAREERIGEEMVREFEKVVVLRAVDSKWMDHIDAMDQLRQGIHLRAYGGTDPLREYQFEGFEMFHQMIASIQEEVATYVMRAQIESNQERQAVVDESQISTSGEPTEKHLKQEMIENFEVKMSAPDFWDDNDKAQALIAELNAVKGSVDQYTKLQQDYDDAVMMAELADEEGDDDLAVEIGNSVTAIVSKVEEFELQLLLNQPYDKMNAILELHPGAGGTESQDWGQMLMRMYTRWAEKRGFKVEVLDYLAGDEAGIKSVTLSIKGHNAYGYLKAEKGVHRLIDDTIELDIRTEDLKIDTYRASGAGGQHINTTDSAIKNRERAMTMLRSKLYERKIEEQKQHLDEIRGEQSDIAWGSQIRSYVFHPYSMVKDHLIIMAAFVLSLEQSLFALIGLYVTGKVIDAVEMGLGNSKVAYIISNQTEPITKVILDDLDRGLTKLEAKGGYTDDQRTVLMVVVGQNEVPRLKALIRSVDPGAFVIISNAHEVLGEGFKREEV</sequence>
<dbReference type="PRINTS" id="PR00906">
    <property type="entry name" value="SECA"/>
</dbReference>
<dbReference type="InterPro" id="IPR014001">
    <property type="entry name" value="Helicase_ATP-bd"/>
</dbReference>
<dbReference type="FunFam" id="3.40.50.300:FF:000429">
    <property type="entry name" value="Preprotein translocase subunit SecA"/>
    <property type="match status" value="1"/>
</dbReference>
<evidence type="ECO:0000259" key="19">
    <source>
        <dbReference type="PROSITE" id="PS51194"/>
    </source>
</evidence>
<dbReference type="NCBIfam" id="NF006630">
    <property type="entry name" value="PRK09200.1"/>
    <property type="match status" value="1"/>
</dbReference>
<dbReference type="PROSITE" id="PS51192">
    <property type="entry name" value="HELICASE_ATP_BIND_1"/>
    <property type="match status" value="1"/>
</dbReference>
<dbReference type="Pfam" id="PF07517">
    <property type="entry name" value="SecA_DEAD"/>
    <property type="match status" value="1"/>
</dbReference>
<dbReference type="PANTHER" id="PTHR30612">
    <property type="entry name" value="SECA INNER MEMBRANE COMPONENT OF SEC PROTEIN SECRETION SYSTEM"/>
    <property type="match status" value="1"/>
</dbReference>
<keyword evidence="7" id="KW-0963">Cytoplasm</keyword>
<dbReference type="Pfam" id="PF02588">
    <property type="entry name" value="YitT_membrane"/>
    <property type="match status" value="1"/>
</dbReference>
<feature type="domain" description="Helicase ATP-binding" evidence="18">
    <location>
        <begin position="77"/>
        <end position="237"/>
    </location>
</feature>
<reference evidence="21" key="1">
    <citation type="journal article" date="2015" name="Genom Data">
        <title>Draft genome sequences of Phytophthora kernoviae and Phytophthora ramorum lineage EU2 from Scotland.</title>
        <authorList>
            <person name="Sambles C."/>
            <person name="Schlenzig A."/>
            <person name="O'Neill P."/>
            <person name="Grant M."/>
            <person name="Studholme D.J."/>
        </authorList>
    </citation>
    <scope>NUCLEOTIDE SEQUENCE</scope>
    <source>
        <strain evidence="21">00238/432</strain>
    </source>
</reference>
<dbReference type="SUPFAM" id="SSF81767">
    <property type="entry name" value="Pre-protein crosslinking domain of SecA"/>
    <property type="match status" value="1"/>
</dbReference>
<dbReference type="AlphaFoldDB" id="A0A8J4SIT5"/>
<dbReference type="InterPro" id="IPR015867">
    <property type="entry name" value="N-reg_PII/ATP_PRibTrfase_C"/>
</dbReference>
<evidence type="ECO:0000256" key="11">
    <source>
        <dbReference type="ARBA" id="ARBA00022927"/>
    </source>
</evidence>
<dbReference type="Gene3D" id="3.40.50.300">
    <property type="entry name" value="P-loop containing nucleotide triphosphate hydrolases"/>
    <property type="match status" value="3"/>
</dbReference>
<dbReference type="InterPro" id="IPR027417">
    <property type="entry name" value="P-loop_NTPase"/>
</dbReference>
<dbReference type="GO" id="GO:0017038">
    <property type="term" value="P:protein import"/>
    <property type="evidence" value="ECO:0007669"/>
    <property type="project" value="InterPro"/>
</dbReference>
<dbReference type="InterPro" id="IPR036670">
    <property type="entry name" value="SecA_X-link_sf"/>
</dbReference>
<dbReference type="Pfam" id="PF03462">
    <property type="entry name" value="PCRF"/>
    <property type="match status" value="1"/>
</dbReference>
<dbReference type="InterPro" id="IPR036266">
    <property type="entry name" value="SecA_Wing/Scaffold_sf"/>
</dbReference>
<evidence type="ECO:0000256" key="2">
    <source>
        <dbReference type="ARBA" id="ARBA00004651"/>
    </source>
</evidence>
<keyword evidence="9 16" id="KW-0547">Nucleotide-binding</keyword>
<dbReference type="Gene3D" id="3.30.160.20">
    <property type="match status" value="2"/>
</dbReference>
<keyword evidence="6" id="KW-1003">Cell membrane</keyword>
<dbReference type="PROSITE" id="PS01312">
    <property type="entry name" value="SECA"/>
    <property type="match status" value="1"/>
</dbReference>
<dbReference type="SMART" id="SM00958">
    <property type="entry name" value="SecA_PP_bind"/>
    <property type="match status" value="1"/>
</dbReference>
<keyword evidence="13 17" id="KW-1133">Transmembrane helix</keyword>
<keyword evidence="15 17" id="KW-0472">Membrane</keyword>
<dbReference type="InterPro" id="IPR011130">
    <property type="entry name" value="SecA_preprotein_X-link_dom"/>
</dbReference>
<dbReference type="InterPro" id="IPR020937">
    <property type="entry name" value="SecA_CS"/>
</dbReference>
<dbReference type="CDD" id="cd18803">
    <property type="entry name" value="SF2_C_secA"/>
    <property type="match status" value="1"/>
</dbReference>
<dbReference type="GO" id="GO:0005829">
    <property type="term" value="C:cytosol"/>
    <property type="evidence" value="ECO:0007669"/>
    <property type="project" value="TreeGrafter"/>
</dbReference>
<evidence type="ECO:0000256" key="14">
    <source>
        <dbReference type="ARBA" id="ARBA00023010"/>
    </source>
</evidence>